<evidence type="ECO:0008006" key="3">
    <source>
        <dbReference type="Google" id="ProtNLM"/>
    </source>
</evidence>
<dbReference type="EMBL" id="UINC01060879">
    <property type="protein sequence ID" value="SVB85855.1"/>
    <property type="molecule type" value="Genomic_DNA"/>
</dbReference>
<reference evidence="2" key="1">
    <citation type="submission" date="2018-05" db="EMBL/GenBank/DDBJ databases">
        <authorList>
            <person name="Lanie J.A."/>
            <person name="Ng W.-L."/>
            <person name="Kazmierczak K.M."/>
            <person name="Andrzejewski T.M."/>
            <person name="Davidsen T.M."/>
            <person name="Wayne K.J."/>
            <person name="Tettelin H."/>
            <person name="Glass J.I."/>
            <person name="Rusch D."/>
            <person name="Podicherti R."/>
            <person name="Tsui H.-C.T."/>
            <person name="Winkler M.E."/>
        </authorList>
    </citation>
    <scope>NUCLEOTIDE SEQUENCE</scope>
</reference>
<feature type="non-terminal residue" evidence="2">
    <location>
        <position position="1"/>
    </location>
</feature>
<organism evidence="2">
    <name type="scientific">marine metagenome</name>
    <dbReference type="NCBI Taxonomy" id="408172"/>
    <lineage>
        <taxon>unclassified sequences</taxon>
        <taxon>metagenomes</taxon>
        <taxon>ecological metagenomes</taxon>
    </lineage>
</organism>
<dbReference type="InterPro" id="IPR018893">
    <property type="entry name" value="T8SS_CsgF"/>
</dbReference>
<proteinExistence type="predicted"/>
<keyword evidence="1" id="KW-0732">Signal</keyword>
<evidence type="ECO:0000313" key="2">
    <source>
        <dbReference type="EMBL" id="SVB85855.1"/>
    </source>
</evidence>
<sequence>VEYIMNKWILFLTAMAFSLVILPVKSSELTFLFKNPSFSGVGYSSHVLSIEQLQFQREQAVIDDKSAAEKAADRAAKNTTLSKFVTNVESRIFANLSKQMVDNMFGTNCTEDAGTEELECPLNGTATLPDGSVVSWEKDTTLDTITLTVTDATGTITQLIVPVGDFKF</sequence>
<evidence type="ECO:0000256" key="1">
    <source>
        <dbReference type="ARBA" id="ARBA00022729"/>
    </source>
</evidence>
<dbReference type="AlphaFoldDB" id="A0A382HFH3"/>
<gene>
    <name evidence="2" type="ORF">METZ01_LOCUS238709</name>
</gene>
<name>A0A382HFH3_9ZZZZ</name>
<protein>
    <recommendedName>
        <fullName evidence="3">Curli production assembly/transport component CsgF</fullName>
    </recommendedName>
</protein>
<dbReference type="Pfam" id="PF10614">
    <property type="entry name" value="CsgF"/>
    <property type="match status" value="1"/>
</dbReference>
<accession>A0A382HFH3</accession>